<evidence type="ECO:0000256" key="1">
    <source>
        <dbReference type="SAM" id="MobiDB-lite"/>
    </source>
</evidence>
<protein>
    <submittedName>
        <fullName evidence="2">Uncharacterized protein</fullName>
    </submittedName>
</protein>
<evidence type="ECO:0000313" key="3">
    <source>
        <dbReference type="Proteomes" id="UP001066276"/>
    </source>
</evidence>
<evidence type="ECO:0000313" key="2">
    <source>
        <dbReference type="EMBL" id="KAJ1128342.1"/>
    </source>
</evidence>
<dbReference type="Proteomes" id="UP001066276">
    <property type="component" value="Chromosome 7"/>
</dbReference>
<dbReference type="EMBL" id="JANPWB010000011">
    <property type="protein sequence ID" value="KAJ1128342.1"/>
    <property type="molecule type" value="Genomic_DNA"/>
</dbReference>
<feature type="region of interest" description="Disordered" evidence="1">
    <location>
        <begin position="66"/>
        <end position="87"/>
    </location>
</feature>
<dbReference type="AlphaFoldDB" id="A0AAV7PM76"/>
<gene>
    <name evidence="2" type="ORF">NDU88_006721</name>
</gene>
<name>A0AAV7PM76_PLEWA</name>
<proteinExistence type="predicted"/>
<sequence>MCASSHLAHRQSRLPLFPEASVEELSPRIEAGARMARGLPGCRVGGSGVQRRVRRHVACGGERGKCENRESRGWGPRREREEEVGLR</sequence>
<keyword evidence="3" id="KW-1185">Reference proteome</keyword>
<comment type="caution">
    <text evidence="2">The sequence shown here is derived from an EMBL/GenBank/DDBJ whole genome shotgun (WGS) entry which is preliminary data.</text>
</comment>
<organism evidence="2 3">
    <name type="scientific">Pleurodeles waltl</name>
    <name type="common">Iberian ribbed newt</name>
    <dbReference type="NCBI Taxonomy" id="8319"/>
    <lineage>
        <taxon>Eukaryota</taxon>
        <taxon>Metazoa</taxon>
        <taxon>Chordata</taxon>
        <taxon>Craniata</taxon>
        <taxon>Vertebrata</taxon>
        <taxon>Euteleostomi</taxon>
        <taxon>Amphibia</taxon>
        <taxon>Batrachia</taxon>
        <taxon>Caudata</taxon>
        <taxon>Salamandroidea</taxon>
        <taxon>Salamandridae</taxon>
        <taxon>Pleurodelinae</taxon>
        <taxon>Pleurodeles</taxon>
    </lineage>
</organism>
<accession>A0AAV7PM76</accession>
<reference evidence="2" key="1">
    <citation type="journal article" date="2022" name="bioRxiv">
        <title>Sequencing and chromosome-scale assembly of the giantPleurodeles waltlgenome.</title>
        <authorList>
            <person name="Brown T."/>
            <person name="Elewa A."/>
            <person name="Iarovenko S."/>
            <person name="Subramanian E."/>
            <person name="Araus A.J."/>
            <person name="Petzold A."/>
            <person name="Susuki M."/>
            <person name="Suzuki K.-i.T."/>
            <person name="Hayashi T."/>
            <person name="Toyoda A."/>
            <person name="Oliveira C."/>
            <person name="Osipova E."/>
            <person name="Leigh N.D."/>
            <person name="Simon A."/>
            <person name="Yun M.H."/>
        </authorList>
    </citation>
    <scope>NUCLEOTIDE SEQUENCE</scope>
    <source>
        <strain evidence="2">20211129_DDA</strain>
        <tissue evidence="2">Liver</tissue>
    </source>
</reference>